<dbReference type="GO" id="GO:0036064">
    <property type="term" value="C:ciliary basal body"/>
    <property type="evidence" value="ECO:0007669"/>
    <property type="project" value="TreeGrafter"/>
</dbReference>
<keyword evidence="4" id="KW-1185">Reference proteome</keyword>
<reference evidence="3" key="1">
    <citation type="submission" date="2021-12" db="EMBL/GenBank/DDBJ databases">
        <authorList>
            <person name="Martin H S."/>
        </authorList>
    </citation>
    <scope>NUCLEOTIDE SEQUENCE</scope>
</reference>
<keyword evidence="1" id="KW-0175">Coiled coil</keyword>
<dbReference type="AlphaFoldDB" id="A0A8J9UL02"/>
<organism evidence="3 4">
    <name type="scientific">Brenthis ino</name>
    <name type="common">lesser marbled fritillary</name>
    <dbReference type="NCBI Taxonomy" id="405034"/>
    <lineage>
        <taxon>Eukaryota</taxon>
        <taxon>Metazoa</taxon>
        <taxon>Ecdysozoa</taxon>
        <taxon>Arthropoda</taxon>
        <taxon>Hexapoda</taxon>
        <taxon>Insecta</taxon>
        <taxon>Pterygota</taxon>
        <taxon>Neoptera</taxon>
        <taxon>Endopterygota</taxon>
        <taxon>Lepidoptera</taxon>
        <taxon>Glossata</taxon>
        <taxon>Ditrysia</taxon>
        <taxon>Papilionoidea</taxon>
        <taxon>Nymphalidae</taxon>
        <taxon>Heliconiinae</taxon>
        <taxon>Argynnini</taxon>
        <taxon>Brenthis</taxon>
    </lineage>
</organism>
<dbReference type="SUPFAM" id="SSF48371">
    <property type="entry name" value="ARM repeat"/>
    <property type="match status" value="1"/>
</dbReference>
<protein>
    <submittedName>
        <fullName evidence="3">Uncharacterized protein</fullName>
    </submittedName>
</protein>
<dbReference type="InterPro" id="IPR011989">
    <property type="entry name" value="ARM-like"/>
</dbReference>
<feature type="coiled-coil region" evidence="1">
    <location>
        <begin position="206"/>
        <end position="233"/>
    </location>
</feature>
<dbReference type="GO" id="GO:0036158">
    <property type="term" value="P:outer dynein arm assembly"/>
    <property type="evidence" value="ECO:0007669"/>
    <property type="project" value="InterPro"/>
</dbReference>
<dbReference type="GO" id="GO:0035253">
    <property type="term" value="C:ciliary rootlet"/>
    <property type="evidence" value="ECO:0007669"/>
    <property type="project" value="TreeGrafter"/>
</dbReference>
<evidence type="ECO:0000256" key="2">
    <source>
        <dbReference type="SAM" id="MobiDB-lite"/>
    </source>
</evidence>
<feature type="coiled-coil region" evidence="1">
    <location>
        <begin position="380"/>
        <end position="421"/>
    </location>
</feature>
<dbReference type="EMBL" id="OV170223">
    <property type="protein sequence ID" value="CAH0722211.1"/>
    <property type="molecule type" value="Genomic_DNA"/>
</dbReference>
<feature type="region of interest" description="Disordered" evidence="2">
    <location>
        <begin position="476"/>
        <end position="500"/>
    </location>
</feature>
<dbReference type="Gene3D" id="1.25.10.10">
    <property type="entry name" value="Leucine-rich Repeat Variant"/>
    <property type="match status" value="1"/>
</dbReference>
<feature type="non-terminal residue" evidence="3">
    <location>
        <position position="924"/>
    </location>
</feature>
<dbReference type="GO" id="GO:0003341">
    <property type="term" value="P:cilium movement"/>
    <property type="evidence" value="ECO:0007669"/>
    <property type="project" value="InterPro"/>
</dbReference>
<dbReference type="GO" id="GO:0097542">
    <property type="term" value="C:ciliary tip"/>
    <property type="evidence" value="ECO:0007669"/>
    <property type="project" value="TreeGrafter"/>
</dbReference>
<evidence type="ECO:0000313" key="4">
    <source>
        <dbReference type="Proteomes" id="UP000838878"/>
    </source>
</evidence>
<sequence>MAMCYHKHPFEIETEDKLTTINTKIFEVKKKIQLSEGQRKSNYEENEAEKKQNSDLIDTLKKEIRIRLEELARAREIVGKEEAQVKKYLTDVCPIGNKTADQLIHNLDLKVIEQRKMLDLLKYDKGSKKKKLQDLEKEYEYLLIESTKSDLVKSKITTRARKNVSHLENEIHKVLIQWTEAELVKKKYYSIRQALIEDSVKFDSSLSRIEDILKKQKEEIRKLEVVREEAAEMRIRATAATATEAARAHDAEHGRHAERVYFAQRFEERKRELEKLEKRIFPPAVRPVRQESARSTEGEAATEEQSAAAQMEEVFQRLMKLTGVTDPEEVFDRFRAQRETSKRLNYLQQNTEEEKLLLEQTQTTLMAELEGYKFASVKDKDEGQEEITELKAQIEIEEKECMELQKKFDELEAVLLEIKRLLYDLCKMLDIIGEPPMPEWTAEARDVAETVAALSARYSAARTRTATLTHKRDHAVVPSNTTSGAPSVAGASARTPSTLKDSDKVLPTYRELVNKEPVKAPQIPAAQRLESMQPSLYAPHVDITRANLGFGRIGLRLINRDLHSSDYLVQLQALHSVMDQVQISENALFLINLHVGYRLIDLMLDRNPVIREKVCLILTTLANYYQGRKQIMTRQKIIDNLMWLIMRDRREIRYAAAYTLKTLSDERCSSEMILRTDKIIEKLLKMVKHEHIGIIVIHLKTLENLTERDQVGPLKANAFQIMLKLLEHDDSRIVCGAMDCLTQLCKHEVGKKLADINDLTFLLRPFLVSPSIEERISAAGLLAYTTLTTRSKWRAKEFCNELTKRLVILCHSQNKPLLQMRAMQVLVNLCDCPDIRHHMKKHWENKIKIIQIRTHEEWDGTSETTSYGLETGHNYRTMCIEGVETIKNDYGDTALAIDVHSYLERVRKIKAHLLYAINWKSYKD</sequence>
<dbReference type="InterPro" id="IPR033192">
    <property type="entry name" value="ODAD3"/>
</dbReference>
<dbReference type="OrthoDB" id="409644at2759"/>
<accession>A0A8J9UL02</accession>
<dbReference type="Proteomes" id="UP000838878">
    <property type="component" value="Chromosome 3"/>
</dbReference>
<proteinExistence type="predicted"/>
<dbReference type="InterPro" id="IPR016024">
    <property type="entry name" value="ARM-type_fold"/>
</dbReference>
<evidence type="ECO:0000313" key="3">
    <source>
        <dbReference type="EMBL" id="CAH0722211.1"/>
    </source>
</evidence>
<name>A0A8J9UL02_9NEOP</name>
<dbReference type="PANTHER" id="PTHR46518:SF1">
    <property type="entry name" value="OUTER DYNEIN ARM-DOCKING COMPLEX SUBUNIT 3"/>
    <property type="match status" value="1"/>
</dbReference>
<gene>
    <name evidence="3" type="ORF">BINO364_LOCUS8208</name>
</gene>
<evidence type="ECO:0000256" key="1">
    <source>
        <dbReference type="SAM" id="Coils"/>
    </source>
</evidence>
<dbReference type="PANTHER" id="PTHR46518">
    <property type="entry name" value="COILED-COIL DOMAIN-CONTAINING PROTEIN 151"/>
    <property type="match status" value="1"/>
</dbReference>